<dbReference type="AlphaFoldDB" id="A0A843TN04"/>
<gene>
    <name evidence="1" type="ORF">Taro_003169</name>
</gene>
<keyword evidence="2" id="KW-1185">Reference proteome</keyword>
<organism evidence="1 2">
    <name type="scientific">Colocasia esculenta</name>
    <name type="common">Wild taro</name>
    <name type="synonym">Arum esculentum</name>
    <dbReference type="NCBI Taxonomy" id="4460"/>
    <lineage>
        <taxon>Eukaryota</taxon>
        <taxon>Viridiplantae</taxon>
        <taxon>Streptophyta</taxon>
        <taxon>Embryophyta</taxon>
        <taxon>Tracheophyta</taxon>
        <taxon>Spermatophyta</taxon>
        <taxon>Magnoliopsida</taxon>
        <taxon>Liliopsida</taxon>
        <taxon>Araceae</taxon>
        <taxon>Aroideae</taxon>
        <taxon>Colocasieae</taxon>
        <taxon>Colocasia</taxon>
    </lineage>
</organism>
<evidence type="ECO:0000313" key="1">
    <source>
        <dbReference type="EMBL" id="MQL70843.1"/>
    </source>
</evidence>
<sequence>MYRCVPLGFHERVSDIPYKVSARSWEMELDHARYWVNRCWWMRQNDQYLVSNFLHSLLAVQAKLVTKVGKVARLGESKSYKYTLLLVPFMDAS</sequence>
<reference evidence="1" key="1">
    <citation type="submission" date="2017-07" db="EMBL/GenBank/DDBJ databases">
        <title>Taro Niue Genome Assembly and Annotation.</title>
        <authorList>
            <person name="Atibalentja N."/>
            <person name="Keating K."/>
            <person name="Fields C.J."/>
        </authorList>
    </citation>
    <scope>NUCLEOTIDE SEQUENCE</scope>
    <source>
        <strain evidence="1">Niue_2</strain>
        <tissue evidence="1">Leaf</tissue>
    </source>
</reference>
<dbReference type="Proteomes" id="UP000652761">
    <property type="component" value="Unassembled WGS sequence"/>
</dbReference>
<name>A0A843TN04_COLES</name>
<accession>A0A843TN04</accession>
<dbReference type="EMBL" id="NMUH01000080">
    <property type="protein sequence ID" value="MQL70843.1"/>
    <property type="molecule type" value="Genomic_DNA"/>
</dbReference>
<evidence type="ECO:0000313" key="2">
    <source>
        <dbReference type="Proteomes" id="UP000652761"/>
    </source>
</evidence>
<proteinExistence type="predicted"/>
<protein>
    <submittedName>
        <fullName evidence="1">Uncharacterized protein</fullName>
    </submittedName>
</protein>
<comment type="caution">
    <text evidence="1">The sequence shown here is derived from an EMBL/GenBank/DDBJ whole genome shotgun (WGS) entry which is preliminary data.</text>
</comment>